<accession>A0AB38TFE3</accession>
<dbReference type="AlphaFoldDB" id="A0AB38TFE3"/>
<proteinExistence type="predicted"/>
<dbReference type="RefSeq" id="WP_024503018.1">
    <property type="nucleotide sequence ID" value="NZ_CP088147.1"/>
</dbReference>
<keyword evidence="2" id="KW-0378">Hydrolase</keyword>
<sequence>MTGKARRPNILLITCDQWRGDCLSAAGHPVVRTPNADALAAEGVLFKRHYGGAAPCSPARACLYTGLYQMNNRVCRNGTPLDARHGNIALSARALGYDPTLFGYTDVSLDPRLLAPGDPRLQSYEGVLPGFTVRQLLPEHQKQWLSWLELQGVDASAGSPDIHRPVADRAVGTTVGNAPPVYSGQQTPAAFLTGEFARWLGEQEHAAPWFAHLSFISPHPPFIVPEPYNTMYDPADGPAFRRAASWQEEAENHPYLAYDLGRQKQMKFRPEARGKVHDWSEDDFRVLRAIYYGMISEVDAQLGRIWQAVKAAGAWDDTIIVLTSDHAEMMGDHFMLGKGGYFDGSYHIPLIIRDPRHGKAAGGKVDSFTEAVDILPTFLDLLGEEPAPHLDGRSLKPFLSGETPAAWRDAAHWEFDFRSVAAGEAERHFGIASRQCNLAVIRTERFKYVHFGGNLPPLLFDLENDPDELDNLAADPSHLAVRLEFAERLLAWRAEHLDQSLALAELTENGLVGHAAGLPPCHT</sequence>
<reference evidence="4 5" key="1">
    <citation type="journal article" date="2022" name="Microbiol. Resour. Announc.">
        <title>Complete Genome Sequence of Mesorhizobium ciceri Strain R30, a Rhizobium Used as a Commercial Inoculant for Chickpea in Argentina.</title>
        <authorList>
            <person name="Foresto E."/>
            <person name="Revale S."/>
            <person name="Primo E."/>
            <person name="Nievas F."/>
            <person name="Carezzano E."/>
            <person name="Puente M."/>
            <person name="Alzari P."/>
            <person name="Mart M."/>
            <person name="Ben-Assaya M."/>
            <person name="Mornico D."/>
            <person name="Santoro M."/>
            <person name="Mart F."/>
            <person name="Giordano W."/>
            <person name="Bogino P."/>
        </authorList>
    </citation>
    <scope>NUCLEOTIDE SEQUENCE [LARGE SCALE GENOMIC DNA]</scope>
    <source>
        <strain evidence="4 5">R30</strain>
    </source>
</reference>
<keyword evidence="5" id="KW-1185">Reference proteome</keyword>
<evidence type="ECO:0000256" key="1">
    <source>
        <dbReference type="ARBA" id="ARBA00022723"/>
    </source>
</evidence>
<dbReference type="InterPro" id="IPR000917">
    <property type="entry name" value="Sulfatase_N"/>
</dbReference>
<dbReference type="GO" id="GO:0005737">
    <property type="term" value="C:cytoplasm"/>
    <property type="evidence" value="ECO:0007669"/>
    <property type="project" value="TreeGrafter"/>
</dbReference>
<evidence type="ECO:0000256" key="2">
    <source>
        <dbReference type="ARBA" id="ARBA00022801"/>
    </source>
</evidence>
<evidence type="ECO:0000313" key="4">
    <source>
        <dbReference type="EMBL" id="UTU53523.1"/>
    </source>
</evidence>
<evidence type="ECO:0000313" key="5">
    <source>
        <dbReference type="Proteomes" id="UP001060070"/>
    </source>
</evidence>
<dbReference type="Gene3D" id="3.40.720.10">
    <property type="entry name" value="Alkaline Phosphatase, subunit A"/>
    <property type="match status" value="1"/>
</dbReference>
<dbReference type="GO" id="GO:0008484">
    <property type="term" value="F:sulfuric ester hydrolase activity"/>
    <property type="evidence" value="ECO:0007669"/>
    <property type="project" value="TreeGrafter"/>
</dbReference>
<dbReference type="Proteomes" id="UP001060070">
    <property type="component" value="Chromosome"/>
</dbReference>
<organism evidence="4 5">
    <name type="scientific">Mesorhizobium ciceri</name>
    <dbReference type="NCBI Taxonomy" id="39645"/>
    <lineage>
        <taxon>Bacteria</taxon>
        <taxon>Pseudomonadati</taxon>
        <taxon>Pseudomonadota</taxon>
        <taxon>Alphaproteobacteria</taxon>
        <taxon>Hyphomicrobiales</taxon>
        <taxon>Phyllobacteriaceae</taxon>
        <taxon>Mesorhizobium</taxon>
    </lineage>
</organism>
<dbReference type="GO" id="GO:0046872">
    <property type="term" value="F:metal ion binding"/>
    <property type="evidence" value="ECO:0007669"/>
    <property type="project" value="UniProtKB-KW"/>
</dbReference>
<keyword evidence="1" id="KW-0479">Metal-binding</keyword>
<dbReference type="SUPFAM" id="SSF53649">
    <property type="entry name" value="Alkaline phosphatase-like"/>
    <property type="match status" value="1"/>
</dbReference>
<dbReference type="PANTHER" id="PTHR45953">
    <property type="entry name" value="IDURONATE 2-SULFATASE"/>
    <property type="match status" value="1"/>
</dbReference>
<protein>
    <submittedName>
        <fullName evidence="4">Alkaline phosphatase family protein</fullName>
    </submittedName>
</protein>
<dbReference type="Pfam" id="PF00884">
    <property type="entry name" value="Sulfatase"/>
    <property type="match status" value="1"/>
</dbReference>
<evidence type="ECO:0000259" key="3">
    <source>
        <dbReference type="Pfam" id="PF00884"/>
    </source>
</evidence>
<name>A0AB38TFE3_9HYPH</name>
<dbReference type="CDD" id="cd16028">
    <property type="entry name" value="PMH"/>
    <property type="match status" value="1"/>
</dbReference>
<gene>
    <name evidence="4" type="ORF">LRP29_09060</name>
</gene>
<feature type="domain" description="Sulfatase N-terminal" evidence="3">
    <location>
        <begin position="8"/>
        <end position="383"/>
    </location>
</feature>
<dbReference type="PANTHER" id="PTHR45953:SF1">
    <property type="entry name" value="IDURONATE 2-SULFATASE"/>
    <property type="match status" value="1"/>
</dbReference>
<dbReference type="EMBL" id="CP088147">
    <property type="protein sequence ID" value="UTU53523.1"/>
    <property type="molecule type" value="Genomic_DNA"/>
</dbReference>
<dbReference type="InterPro" id="IPR017850">
    <property type="entry name" value="Alkaline_phosphatase_core_sf"/>
</dbReference>